<evidence type="ECO:0000313" key="1">
    <source>
        <dbReference type="EMBL" id="MDB1125514.1"/>
    </source>
</evidence>
<name>A0ABT4YVA5_9VIBR</name>
<evidence type="ECO:0000313" key="2">
    <source>
        <dbReference type="Proteomes" id="UP001210678"/>
    </source>
</evidence>
<sequence>MAMINKHILIFGGLGNPEHSVIKLYRELLIELYSHYSLIAIDPIKNHNKAREELYSQTNINYHHSYPNLNNYLDNQGKHEISAVFILTPVIYHLDILNQIQPFIPNNDCLVIIEKPSFSIDEIDEGFNQTVQKMKEQDNRFYFIDTAMVTPPLMDFSTNIEIPHEELPKKIIALGVDNPLNPHPLISEFSFCNKIASYNQRQLLNLATSGGAGFGLDMGIHAIAGFMTLIEKLPITVTNITIDNVFLEALTYPDLKRDNNAETYMLCSGNVTSASNDIAFIIEGGKGTDTWDRRLELYYENCVIVLGFGTLKYSPYFCSISDTKVIRREYKVAQSGYVQHFIDIRNLLGISNEAALISSDLSEKIMRNSMVLLRDIYQLTSNPITQDKNITLVETHKNQLLNSHETKIRTRLNKMLEDSLLNH</sequence>
<dbReference type="EMBL" id="JAQLOI010000003">
    <property type="protein sequence ID" value="MDB1125514.1"/>
    <property type="molecule type" value="Genomic_DNA"/>
</dbReference>
<evidence type="ECO:0008006" key="3">
    <source>
        <dbReference type="Google" id="ProtNLM"/>
    </source>
</evidence>
<reference evidence="1 2" key="1">
    <citation type="submission" date="2023-01" db="EMBL/GenBank/DDBJ databases">
        <title>Vibrio sp. KJ40-1 sp.nov, isolated from marine algae.</title>
        <authorList>
            <person name="Butt M."/>
            <person name="Kim J.M.J."/>
            <person name="Jeon C.O.C."/>
        </authorList>
    </citation>
    <scope>NUCLEOTIDE SEQUENCE [LARGE SCALE GENOMIC DNA]</scope>
    <source>
        <strain evidence="1 2">KJ40-1</strain>
    </source>
</reference>
<organism evidence="1 2">
    <name type="scientific">Vibrio algarum</name>
    <dbReference type="NCBI Taxonomy" id="3020714"/>
    <lineage>
        <taxon>Bacteria</taxon>
        <taxon>Pseudomonadati</taxon>
        <taxon>Pseudomonadota</taxon>
        <taxon>Gammaproteobacteria</taxon>
        <taxon>Vibrionales</taxon>
        <taxon>Vibrionaceae</taxon>
        <taxon>Vibrio</taxon>
    </lineage>
</organism>
<protein>
    <recommendedName>
        <fullName evidence="3">Gfo/Idh/MocA-like oxidoreductase N-terminal domain-containing protein</fullName>
    </recommendedName>
</protein>
<keyword evidence="2" id="KW-1185">Reference proteome</keyword>
<accession>A0ABT4YVA5</accession>
<comment type="caution">
    <text evidence="1">The sequence shown here is derived from an EMBL/GenBank/DDBJ whole genome shotgun (WGS) entry which is preliminary data.</text>
</comment>
<proteinExistence type="predicted"/>
<dbReference type="Proteomes" id="UP001210678">
    <property type="component" value="Unassembled WGS sequence"/>
</dbReference>
<dbReference type="RefSeq" id="WP_272139298.1">
    <property type="nucleotide sequence ID" value="NZ_JAQLOI010000003.1"/>
</dbReference>
<gene>
    <name evidence="1" type="ORF">PGX00_18365</name>
</gene>